<organism evidence="2 3">
    <name type="scientific">Marinomonas arctica</name>
    <dbReference type="NCBI Taxonomy" id="383750"/>
    <lineage>
        <taxon>Bacteria</taxon>
        <taxon>Pseudomonadati</taxon>
        <taxon>Pseudomonadota</taxon>
        <taxon>Gammaproteobacteria</taxon>
        <taxon>Oceanospirillales</taxon>
        <taxon>Oceanospirillaceae</taxon>
        <taxon>Marinomonas</taxon>
    </lineage>
</organism>
<proteinExistence type="predicted"/>
<sequence length="59" mass="6647">MEAKRRVNAGQQDLLDFIKGMRVRPGKVHLVHGDDRAKQALKGLIEIAHPMCKVDVPQM</sequence>
<name>A0A7H1J8B5_9GAMM</name>
<reference evidence="2 3" key="1">
    <citation type="submission" date="2020-09" db="EMBL/GenBank/DDBJ databases">
        <title>Complete genome sequence of an Arctic sea ice bacterium Marinomonas arctica BSI20414.</title>
        <authorList>
            <person name="Liao L."/>
            <person name="Chen B."/>
        </authorList>
    </citation>
    <scope>NUCLEOTIDE SEQUENCE [LARGE SCALE GENOMIC DNA]</scope>
    <source>
        <strain evidence="2 3">BSI20414</strain>
    </source>
</reference>
<dbReference type="EMBL" id="CP061081">
    <property type="protein sequence ID" value="QNT06731.1"/>
    <property type="molecule type" value="Genomic_DNA"/>
</dbReference>
<keyword evidence="3" id="KW-1185">Reference proteome</keyword>
<dbReference type="OrthoDB" id="9803916at2"/>
<dbReference type="InterPro" id="IPR036866">
    <property type="entry name" value="RibonucZ/Hydroxyglut_hydro"/>
</dbReference>
<evidence type="ECO:0000259" key="1">
    <source>
        <dbReference type="Pfam" id="PF07521"/>
    </source>
</evidence>
<dbReference type="AlphaFoldDB" id="A0A7H1J8B5"/>
<dbReference type="KEGG" id="mard:IBG28_03515"/>
<dbReference type="Proteomes" id="UP000516370">
    <property type="component" value="Chromosome"/>
</dbReference>
<dbReference type="RefSeq" id="WP_111607052.1">
    <property type="nucleotide sequence ID" value="NZ_BMLJ01000004.1"/>
</dbReference>
<dbReference type="Pfam" id="PF07521">
    <property type="entry name" value="RMMBL"/>
    <property type="match status" value="1"/>
</dbReference>
<evidence type="ECO:0000313" key="3">
    <source>
        <dbReference type="Proteomes" id="UP000516370"/>
    </source>
</evidence>
<accession>A0A7H1J8B5</accession>
<protein>
    <recommendedName>
        <fullName evidence="1">Zn-dependent metallo-hydrolase RNA specificity domain-containing protein</fullName>
    </recommendedName>
</protein>
<gene>
    <name evidence="2" type="ORF">IBG28_03515</name>
</gene>
<dbReference type="SUPFAM" id="SSF56281">
    <property type="entry name" value="Metallo-hydrolase/oxidoreductase"/>
    <property type="match status" value="1"/>
</dbReference>
<feature type="domain" description="Zn-dependent metallo-hydrolase RNA specificity" evidence="1">
    <location>
        <begin position="9"/>
        <end position="46"/>
    </location>
</feature>
<evidence type="ECO:0000313" key="2">
    <source>
        <dbReference type="EMBL" id="QNT06731.1"/>
    </source>
</evidence>
<dbReference type="InterPro" id="IPR011108">
    <property type="entry name" value="RMMBL"/>
</dbReference>